<sequence>MPKKESPEEFFARSRGKGSAIGSEIVNGKKVKKDLQPGTEKNYTRALARWDQYELEHPRVTPDDIETSKDWARCIAYGIVGAYGDDIPGLGSVVRSWKDLTAGWQWAGRKPKIDPEVVTTISNFIKGPLQKEIGLRYRKRERKYGTMIHFIHLGTQLWSNDWHTYRQPRTRLEVWGQLQMQVFTSARVGEYIQSTCRPGSGRGLYYRDITFAVFRNEDGRAEFAMQVVRDAKNMTFKPDKRPEHSLHEGLQPRPLFCNPILTYLAKFIAKRVFRDYKTMDALLSLEPTGDEMFQLHWDPEVLDLPFFQKDDGEIDTANTLSKRVRELGFRSGYELPPTIHDFRAEGLFLIDKLYSTAQRMKHGGHTDENTHRDHYAPNNAGTDGQGSYFGDKLRSISLPAEKQHELESSPEFTAIEQELEALSLDTRDDSAVTDRRKDLRAEKRKLIAEELRKSRKLQPSRIPSTKGENHLIGYHQTIFSRVRGLMPERDRLASSLFTVASIRSEEGRAVLRDMIALYQQETEVAVRPGLEPEKCLCLPTESKRKINSKPAAQRWRHIYGCYRKSLRATCGFAEMCFFCSEWVTGKGEWENHCQVHLDGHKPLPAQCDPLFHGGTLASPGICPFCQDDTTLSAAERMHQFHDRAEWRDHISDHFGIFEKYVGSLHEGTSPKCPIPKLHCPDAFVSAQQVKFHLQNNHGAEFVKRMKKSRPLDEVDARWSKTKRVRSVIKREPDVGECSKPAYEFVYQTAEQWCRKSHNASNPAAIRSAPSSTLSTAPSTAPSTPPSLNSRASTPITDACGSATHMPVSQIPNDANGNIDPLLLSMPDTAAPVGENTTRSSPRPSFTITSRESNTVTESSEVCNIGSEYDTIEVEGLTDFGEESQAIEAGESLTHVATAPRAFITPADDSDWWLDLSTIRDTLPGEKPSVESTDVLTYEDIATEKGGRKCFNEDFVFVGDSLDPDLRNILDREELPDSHISGAHNSPGNGSAEGIPTSHQGPEYQQLSEQAVQENRPSAVDPEDNQFEVERVIDDQVVPVGRGRRKKMITQYWVKWKGYPEDDNTWVNEADMHEDLIKAYMAGKSSD</sequence>
<dbReference type="Pfam" id="PF00385">
    <property type="entry name" value="Chromo"/>
    <property type="match status" value="1"/>
</dbReference>
<dbReference type="SMART" id="SM00298">
    <property type="entry name" value="CHROMO"/>
    <property type="match status" value="1"/>
</dbReference>
<evidence type="ECO:0000313" key="7">
    <source>
        <dbReference type="Proteomes" id="UP000664132"/>
    </source>
</evidence>
<dbReference type="PANTHER" id="PTHR37535">
    <property type="entry name" value="FLUG DOMAIN PROTEIN"/>
    <property type="match status" value="1"/>
</dbReference>
<dbReference type="EMBL" id="JAFJYH010000032">
    <property type="protein sequence ID" value="KAG4423617.1"/>
    <property type="molecule type" value="Genomic_DNA"/>
</dbReference>
<comment type="caution">
    <text evidence="6">The sequence shown here is derived from an EMBL/GenBank/DDBJ whole genome shotgun (WGS) entry which is preliminary data.</text>
</comment>
<dbReference type="InterPro" id="IPR023780">
    <property type="entry name" value="Chromo_domain"/>
</dbReference>
<dbReference type="AlphaFoldDB" id="A0A8H7WF05"/>
<dbReference type="Pfam" id="PF11917">
    <property type="entry name" value="DUF3435"/>
    <property type="match status" value="1"/>
</dbReference>
<reference evidence="6" key="1">
    <citation type="submission" date="2021-02" db="EMBL/GenBank/DDBJ databases">
        <title>Genome sequence Cadophora malorum strain M34.</title>
        <authorList>
            <person name="Stefanovic E."/>
            <person name="Vu D."/>
            <person name="Scully C."/>
            <person name="Dijksterhuis J."/>
            <person name="Roader J."/>
            <person name="Houbraken J."/>
        </authorList>
    </citation>
    <scope>NUCLEOTIDE SEQUENCE</scope>
    <source>
        <strain evidence="6">M34</strain>
    </source>
</reference>
<dbReference type="OrthoDB" id="4357582at2759"/>
<keyword evidence="7" id="KW-1185">Reference proteome</keyword>
<dbReference type="InterPro" id="IPR021842">
    <property type="entry name" value="DUF3435"/>
</dbReference>
<feature type="compositionally biased region" description="Polar residues" evidence="4">
    <location>
        <begin position="996"/>
        <end position="1007"/>
    </location>
</feature>
<accession>A0A8H7WF05</accession>
<dbReference type="InterPro" id="IPR016197">
    <property type="entry name" value="Chromo-like_dom_sf"/>
</dbReference>
<gene>
    <name evidence="6" type="ORF">IFR04_003299</name>
</gene>
<dbReference type="Proteomes" id="UP000664132">
    <property type="component" value="Unassembled WGS sequence"/>
</dbReference>
<feature type="compositionally biased region" description="Low complexity" evidence="4">
    <location>
        <begin position="767"/>
        <end position="787"/>
    </location>
</feature>
<feature type="region of interest" description="Disordered" evidence="4">
    <location>
        <begin position="360"/>
        <end position="385"/>
    </location>
</feature>
<evidence type="ECO:0000256" key="2">
    <source>
        <dbReference type="ARBA" id="ARBA00011353"/>
    </source>
</evidence>
<proteinExistence type="predicted"/>
<dbReference type="PANTHER" id="PTHR37535:SF3">
    <property type="entry name" value="FLUG DOMAIN-CONTAINING PROTEIN"/>
    <property type="match status" value="1"/>
</dbReference>
<feature type="region of interest" description="Disordered" evidence="4">
    <location>
        <begin position="761"/>
        <end position="854"/>
    </location>
</feature>
<name>A0A8H7WF05_9HELO</name>
<evidence type="ECO:0000256" key="4">
    <source>
        <dbReference type="SAM" id="MobiDB-lite"/>
    </source>
</evidence>
<keyword evidence="3" id="KW-0539">Nucleus</keyword>
<dbReference type="PROSITE" id="PS50013">
    <property type="entry name" value="CHROMO_2"/>
    <property type="match status" value="1"/>
</dbReference>
<feature type="compositionally biased region" description="Basic and acidic residues" evidence="4">
    <location>
        <begin position="364"/>
        <end position="375"/>
    </location>
</feature>
<evidence type="ECO:0000256" key="1">
    <source>
        <dbReference type="ARBA" id="ARBA00004123"/>
    </source>
</evidence>
<dbReference type="SUPFAM" id="SSF54160">
    <property type="entry name" value="Chromo domain-like"/>
    <property type="match status" value="1"/>
</dbReference>
<evidence type="ECO:0000256" key="3">
    <source>
        <dbReference type="ARBA" id="ARBA00023242"/>
    </source>
</evidence>
<comment type="subunit">
    <text evidence="2">Component of the NuA4 histone acetyltransferase complex.</text>
</comment>
<dbReference type="PROSITE" id="PS00598">
    <property type="entry name" value="CHROMO_1"/>
    <property type="match status" value="1"/>
</dbReference>
<organism evidence="6 7">
    <name type="scientific">Cadophora malorum</name>
    <dbReference type="NCBI Taxonomy" id="108018"/>
    <lineage>
        <taxon>Eukaryota</taxon>
        <taxon>Fungi</taxon>
        <taxon>Dikarya</taxon>
        <taxon>Ascomycota</taxon>
        <taxon>Pezizomycotina</taxon>
        <taxon>Leotiomycetes</taxon>
        <taxon>Helotiales</taxon>
        <taxon>Ploettnerulaceae</taxon>
        <taxon>Cadophora</taxon>
    </lineage>
</organism>
<dbReference type="GO" id="GO:0006338">
    <property type="term" value="P:chromatin remodeling"/>
    <property type="evidence" value="ECO:0007669"/>
    <property type="project" value="UniProtKB-ARBA"/>
</dbReference>
<protein>
    <recommendedName>
        <fullName evidence="5">Chromo domain-containing protein</fullName>
    </recommendedName>
</protein>
<dbReference type="Gene3D" id="2.40.50.40">
    <property type="match status" value="1"/>
</dbReference>
<dbReference type="InterPro" id="IPR023779">
    <property type="entry name" value="Chromodomain_CS"/>
</dbReference>
<comment type="subcellular location">
    <subcellularLocation>
        <location evidence="1">Nucleus</location>
    </subcellularLocation>
</comment>
<feature type="domain" description="Chromo" evidence="5">
    <location>
        <begin position="1026"/>
        <end position="1071"/>
    </location>
</feature>
<dbReference type="InterPro" id="IPR000953">
    <property type="entry name" value="Chromo/chromo_shadow_dom"/>
</dbReference>
<feature type="region of interest" description="Disordered" evidence="4">
    <location>
        <begin position="976"/>
        <end position="1007"/>
    </location>
</feature>
<dbReference type="GO" id="GO:0005634">
    <property type="term" value="C:nucleus"/>
    <property type="evidence" value="ECO:0007669"/>
    <property type="project" value="UniProtKB-SubCell"/>
</dbReference>
<dbReference type="CDD" id="cd00024">
    <property type="entry name" value="CD_CSD"/>
    <property type="match status" value="1"/>
</dbReference>
<evidence type="ECO:0000259" key="5">
    <source>
        <dbReference type="PROSITE" id="PS50013"/>
    </source>
</evidence>
<feature type="compositionally biased region" description="Polar residues" evidence="4">
    <location>
        <begin position="834"/>
        <end position="854"/>
    </location>
</feature>
<evidence type="ECO:0000313" key="6">
    <source>
        <dbReference type="EMBL" id="KAG4423617.1"/>
    </source>
</evidence>